<sequence>MSKEKVHKKIEQMDENSLKQCGRNKMSKVFYYCLKAETEVNNETAKKYYKIAEKLLFNKWSNEFHSIGSKEVIDCQQSTGFSKPHENTLATERFRSDRPPPPIVIAKCENSMVFQTQKWNPLSGEQVICNNSSSVLKVTDLTPNEEYAFAVAAYNKEGHPIGSHKHGLGHSTKPVLAYSSLCIYTGLCHLLQVNYCLKKTKIKYKQFFDLL</sequence>
<accession>A0A183NI48</accession>
<reference evidence="1 2" key="1">
    <citation type="submission" date="2018-11" db="EMBL/GenBank/DDBJ databases">
        <authorList>
            <consortium name="Pathogen Informatics"/>
        </authorList>
    </citation>
    <scope>NUCLEOTIDE SEQUENCE [LARGE SCALE GENOMIC DNA]</scope>
    <source>
        <strain>Denwood</strain>
        <strain evidence="2">Zambia</strain>
    </source>
</reference>
<dbReference type="InterPro" id="IPR036116">
    <property type="entry name" value="FN3_sf"/>
</dbReference>
<dbReference type="PANTHER" id="PTHR33487">
    <property type="entry name" value="CILIA- AND FLAGELLA-ASSOCIATED PROTEIN 54"/>
    <property type="match status" value="1"/>
</dbReference>
<dbReference type="GO" id="GO:0060271">
    <property type="term" value="P:cilium assembly"/>
    <property type="evidence" value="ECO:0007669"/>
    <property type="project" value="TreeGrafter"/>
</dbReference>
<dbReference type="CDD" id="cd00063">
    <property type="entry name" value="FN3"/>
    <property type="match status" value="1"/>
</dbReference>
<evidence type="ECO:0000313" key="2">
    <source>
        <dbReference type="Proteomes" id="UP000269396"/>
    </source>
</evidence>
<dbReference type="Gene3D" id="2.60.40.10">
    <property type="entry name" value="Immunoglobulins"/>
    <property type="match status" value="1"/>
</dbReference>
<dbReference type="STRING" id="31246.A0A183NI48"/>
<protein>
    <submittedName>
        <fullName evidence="1">Uncharacterized protein</fullName>
    </submittedName>
</protein>
<dbReference type="SUPFAM" id="SSF49265">
    <property type="entry name" value="Fibronectin type III"/>
    <property type="match status" value="1"/>
</dbReference>
<dbReference type="InterPro" id="IPR013783">
    <property type="entry name" value="Ig-like_fold"/>
</dbReference>
<proteinExistence type="predicted"/>
<dbReference type="InterPro" id="IPR003961">
    <property type="entry name" value="FN3_dom"/>
</dbReference>
<gene>
    <name evidence="1" type="ORF">SMTD_LOCUS1783</name>
</gene>
<dbReference type="PANTHER" id="PTHR33487:SF1">
    <property type="entry name" value="CILIA- AND FLAGELLA-ASSOCIATED PROTEIN 54"/>
    <property type="match status" value="1"/>
</dbReference>
<dbReference type="AlphaFoldDB" id="A0A183NI48"/>
<evidence type="ECO:0000313" key="1">
    <source>
        <dbReference type="EMBL" id="VDO81364.1"/>
    </source>
</evidence>
<organism evidence="1 2">
    <name type="scientific">Schistosoma mattheei</name>
    <dbReference type="NCBI Taxonomy" id="31246"/>
    <lineage>
        <taxon>Eukaryota</taxon>
        <taxon>Metazoa</taxon>
        <taxon>Spiralia</taxon>
        <taxon>Lophotrochozoa</taxon>
        <taxon>Platyhelminthes</taxon>
        <taxon>Trematoda</taxon>
        <taxon>Digenea</taxon>
        <taxon>Strigeidida</taxon>
        <taxon>Schistosomatoidea</taxon>
        <taxon>Schistosomatidae</taxon>
        <taxon>Schistosoma</taxon>
    </lineage>
</organism>
<keyword evidence="2" id="KW-1185">Reference proteome</keyword>
<name>A0A183NI48_9TREM</name>
<dbReference type="EMBL" id="UZAL01002118">
    <property type="protein sequence ID" value="VDO81364.1"/>
    <property type="molecule type" value="Genomic_DNA"/>
</dbReference>
<dbReference type="Proteomes" id="UP000269396">
    <property type="component" value="Unassembled WGS sequence"/>
</dbReference>